<proteinExistence type="inferred from homology"/>
<dbReference type="PANTHER" id="PTHR30203">
    <property type="entry name" value="OUTER MEMBRANE CATION EFFLUX PROTEIN"/>
    <property type="match status" value="1"/>
</dbReference>
<accession>A0ABW0JL93</accession>
<evidence type="ECO:0000256" key="1">
    <source>
        <dbReference type="ARBA" id="ARBA00007613"/>
    </source>
</evidence>
<name>A0ABW0JL93_9GAMM</name>
<comment type="subcellular location">
    <subcellularLocation>
        <location evidence="2">Cell outer membrane</location>
        <topology evidence="2">Lipid-anchor</topology>
    </subcellularLocation>
</comment>
<organism evidence="3 4">
    <name type="scientific">Rhodanobacter umsongensis</name>
    <dbReference type="NCBI Taxonomy" id="633153"/>
    <lineage>
        <taxon>Bacteria</taxon>
        <taxon>Pseudomonadati</taxon>
        <taxon>Pseudomonadota</taxon>
        <taxon>Gammaproteobacteria</taxon>
        <taxon>Lysobacterales</taxon>
        <taxon>Rhodanobacteraceae</taxon>
        <taxon>Rhodanobacter</taxon>
    </lineage>
</organism>
<gene>
    <name evidence="3" type="ORF">ACFPME_09750</name>
</gene>
<protein>
    <submittedName>
        <fullName evidence="3">Efflux transporter outer membrane subunit</fullName>
    </submittedName>
</protein>
<comment type="caution">
    <text evidence="3">The sequence shown here is derived from an EMBL/GenBank/DDBJ whole genome shotgun (WGS) entry which is preliminary data.</text>
</comment>
<keyword evidence="4" id="KW-1185">Reference proteome</keyword>
<dbReference type="NCBIfam" id="TIGR01845">
    <property type="entry name" value="outer_NodT"/>
    <property type="match status" value="1"/>
</dbReference>
<keyword evidence="2" id="KW-1134">Transmembrane beta strand</keyword>
<dbReference type="InterPro" id="IPR010131">
    <property type="entry name" value="MdtP/NodT-like"/>
</dbReference>
<reference evidence="4" key="1">
    <citation type="journal article" date="2019" name="Int. J. Syst. Evol. Microbiol.">
        <title>The Global Catalogue of Microorganisms (GCM) 10K type strain sequencing project: providing services to taxonomists for standard genome sequencing and annotation.</title>
        <authorList>
            <consortium name="The Broad Institute Genomics Platform"/>
            <consortium name="The Broad Institute Genome Sequencing Center for Infectious Disease"/>
            <person name="Wu L."/>
            <person name="Ma J."/>
        </authorList>
    </citation>
    <scope>NUCLEOTIDE SEQUENCE [LARGE SCALE GENOMIC DNA]</scope>
    <source>
        <strain evidence="4">JCM 17130</strain>
    </source>
</reference>
<dbReference type="SUPFAM" id="SSF56954">
    <property type="entry name" value="Outer membrane efflux proteins (OEP)"/>
    <property type="match status" value="1"/>
</dbReference>
<dbReference type="EMBL" id="JBHSMK010000005">
    <property type="protein sequence ID" value="MFC5436838.1"/>
    <property type="molecule type" value="Genomic_DNA"/>
</dbReference>
<dbReference type="Pfam" id="PF02321">
    <property type="entry name" value="OEP"/>
    <property type="match status" value="2"/>
</dbReference>
<evidence type="ECO:0000313" key="3">
    <source>
        <dbReference type="EMBL" id="MFC5436838.1"/>
    </source>
</evidence>
<evidence type="ECO:0000313" key="4">
    <source>
        <dbReference type="Proteomes" id="UP001596013"/>
    </source>
</evidence>
<evidence type="ECO:0000256" key="2">
    <source>
        <dbReference type="RuleBase" id="RU362097"/>
    </source>
</evidence>
<comment type="similarity">
    <text evidence="1 2">Belongs to the outer membrane factor (OMF) (TC 1.B.17) family.</text>
</comment>
<dbReference type="Gene3D" id="1.20.1600.10">
    <property type="entry name" value="Outer membrane efflux proteins (OEP)"/>
    <property type="match status" value="1"/>
</dbReference>
<dbReference type="PANTHER" id="PTHR30203:SF33">
    <property type="entry name" value="BLR4455 PROTEIN"/>
    <property type="match status" value="1"/>
</dbReference>
<dbReference type="Proteomes" id="UP001596013">
    <property type="component" value="Unassembled WGS sequence"/>
</dbReference>
<keyword evidence="2" id="KW-0812">Transmembrane</keyword>
<keyword evidence="2" id="KW-0564">Palmitate</keyword>
<dbReference type="Gene3D" id="2.20.200.10">
    <property type="entry name" value="Outer membrane efflux proteins (OEP)"/>
    <property type="match status" value="1"/>
</dbReference>
<keyword evidence="2" id="KW-0472">Membrane</keyword>
<keyword evidence="2" id="KW-0449">Lipoprotein</keyword>
<sequence>MKMTWGDVSAKSARASARLSTRRLPGRLVLAMLASLLAGCAVGPDFSKPAAPEVGDYTVHPLAATAGSTNIVGGEVQRFNRGGDIPADWWTLFHSSELNALIEQSLASNPDLKAAQAALSVARENVLAGRGANYPAVAAGMSASRRQDPPGALAPVPSNNAFLYNLFTPQVSVSYVPDVFGLNRRGVESLQAQEQAVRFQTIATRLTLTANVVVAAIQQASLQAQVEATRRMIEADTRMLEILRYQSARGYAGRLDVAAQESQLAQVAATLPPLLKQLAQQHDLLAALAGQFPSQLPDGEFTLSSLHLPQDLPLSLPSTLVAQRPDVRQAEAVLHAASAEVGVAMANRLPNISLSANAGSTALAMGRLFKAGTGFWSLGANLAAPVFQGGTLRHQEHAARAAYMEAAAQYRSTVLTAFQNVADTLAALEQDAAGLTTAASAADAAKVTLDLSRRQWKDGYAGYLSVLSAEQAYQQAQVNLVQARANRYVDTAALYQALGGGWWHRADTAHAVSTRDADEK</sequence>
<dbReference type="InterPro" id="IPR003423">
    <property type="entry name" value="OMP_efflux"/>
</dbReference>
<dbReference type="RefSeq" id="WP_377304647.1">
    <property type="nucleotide sequence ID" value="NZ_JBHSMK010000005.1"/>
</dbReference>